<proteinExistence type="predicted"/>
<organism evidence="1 2">
    <name type="scientific">Sphaerodactylus townsendi</name>
    <dbReference type="NCBI Taxonomy" id="933632"/>
    <lineage>
        <taxon>Eukaryota</taxon>
        <taxon>Metazoa</taxon>
        <taxon>Chordata</taxon>
        <taxon>Craniata</taxon>
        <taxon>Vertebrata</taxon>
        <taxon>Euteleostomi</taxon>
        <taxon>Lepidosauria</taxon>
        <taxon>Squamata</taxon>
        <taxon>Bifurcata</taxon>
        <taxon>Gekkota</taxon>
        <taxon>Sphaerodactylidae</taxon>
        <taxon>Sphaerodactylus</taxon>
    </lineage>
</organism>
<gene>
    <name evidence="1" type="ORF">K3G42_016322</name>
</gene>
<evidence type="ECO:0000313" key="1">
    <source>
        <dbReference type="EMBL" id="KAH8007041.1"/>
    </source>
</evidence>
<accession>A0ACB8FPE9</accession>
<sequence length="208" mass="23662">MKMQPWFQTALRNFNGGLWRERFCLYLLYLSNLFLVTGYIALLFYALIWEAGNIVSLPTKRIGFYNFCLWNEEAEKLDCLLFKDLENMGISKVALILSRICVYSTPVLCLYVASVILQTLCLKDKDGWKLACTLLAVCAFSLPTGLSLFLFQMQRWVLISELGEVFVALAGAHALLLLHTIIIGMYLVRVKDELPAGQFVPVKSILYV</sequence>
<evidence type="ECO:0000313" key="2">
    <source>
        <dbReference type="Proteomes" id="UP000827872"/>
    </source>
</evidence>
<protein>
    <submittedName>
        <fullName evidence="1">Uncharacterized protein</fullName>
    </submittedName>
</protein>
<name>A0ACB8FPE9_9SAUR</name>
<reference evidence="1" key="1">
    <citation type="submission" date="2021-08" db="EMBL/GenBank/DDBJ databases">
        <title>The first chromosome-level gecko genome reveals the dynamic sex chromosomes of Neotropical dwarf geckos (Sphaerodactylidae: Sphaerodactylus).</title>
        <authorList>
            <person name="Pinto B.J."/>
            <person name="Keating S.E."/>
            <person name="Gamble T."/>
        </authorList>
    </citation>
    <scope>NUCLEOTIDE SEQUENCE</scope>
    <source>
        <strain evidence="1">TG3544</strain>
    </source>
</reference>
<dbReference type="Proteomes" id="UP000827872">
    <property type="component" value="Linkage Group LG06"/>
</dbReference>
<dbReference type="EMBL" id="CM037619">
    <property type="protein sequence ID" value="KAH8007041.1"/>
    <property type="molecule type" value="Genomic_DNA"/>
</dbReference>
<keyword evidence="2" id="KW-1185">Reference proteome</keyword>
<comment type="caution">
    <text evidence="1">The sequence shown here is derived from an EMBL/GenBank/DDBJ whole genome shotgun (WGS) entry which is preliminary data.</text>
</comment>